<accession>A0A9X1V074</accession>
<proteinExistence type="predicted"/>
<evidence type="ECO:0000313" key="2">
    <source>
        <dbReference type="Proteomes" id="UP001139344"/>
    </source>
</evidence>
<name>A0A9X1V074_9FLAO</name>
<dbReference type="AlphaFoldDB" id="A0A9X1V074"/>
<dbReference type="Proteomes" id="UP001139344">
    <property type="component" value="Unassembled WGS sequence"/>
</dbReference>
<reference evidence="1" key="1">
    <citation type="submission" date="2021-12" db="EMBL/GenBank/DDBJ databases">
        <title>Description of Gramella crocea sp. nov., a new bacterium isolated from activated sludge.</title>
        <authorList>
            <person name="Zhang X."/>
        </authorList>
    </citation>
    <scope>NUCLEOTIDE SEQUENCE</scope>
    <source>
        <strain evidence="1">YB25</strain>
    </source>
</reference>
<dbReference type="EMBL" id="JAJSON010000025">
    <property type="protein sequence ID" value="MCG9972433.1"/>
    <property type="molecule type" value="Genomic_DNA"/>
</dbReference>
<organism evidence="1 2">
    <name type="scientific">Christiangramia crocea</name>
    <dbReference type="NCBI Taxonomy" id="2904124"/>
    <lineage>
        <taxon>Bacteria</taxon>
        <taxon>Pseudomonadati</taxon>
        <taxon>Bacteroidota</taxon>
        <taxon>Flavobacteriia</taxon>
        <taxon>Flavobacteriales</taxon>
        <taxon>Flavobacteriaceae</taxon>
        <taxon>Christiangramia</taxon>
    </lineage>
</organism>
<keyword evidence="2" id="KW-1185">Reference proteome</keyword>
<evidence type="ECO:0000313" key="1">
    <source>
        <dbReference type="EMBL" id="MCG9972433.1"/>
    </source>
</evidence>
<sequence>MKKFIILMLVAVGFVLTSYSQKVIQLEEAELTFEPTAQVVFEDYTNGIVRVKENYAKQFQSNAIKFLVENFDIYRFMREAGENLDQYDITVKSSNGVLLAQYNKEGNLVRTYQKFKDIPLSPEIRNQVFAQYEGWTMTKNKYIAAGMEDGIDKEKYLVHLERGKDREKLKITPARASGIGVATIEKY</sequence>
<protein>
    <submittedName>
        <fullName evidence="1">Uncharacterized protein</fullName>
    </submittedName>
</protein>
<dbReference type="RefSeq" id="WP_240099685.1">
    <property type="nucleotide sequence ID" value="NZ_JAJSON010000025.1"/>
</dbReference>
<gene>
    <name evidence="1" type="ORF">LU635_12355</name>
</gene>
<comment type="caution">
    <text evidence="1">The sequence shown here is derived from an EMBL/GenBank/DDBJ whole genome shotgun (WGS) entry which is preliminary data.</text>
</comment>